<evidence type="ECO:0000313" key="6">
    <source>
        <dbReference type="EMBL" id="CAH2238784.1"/>
    </source>
</evidence>
<sequence>MASASTEPGGVFSVMRSAAEVARAMWVAVLVLAGALVADSLKNGRYPPSSRVLRALGKSDQQAGCLYEGRWYVAGSSVRTREACLSCACAHGALSCRRRTCATLPEPPPRCHVIHHRGECCPELRCPDGVKHQHGATGRLDDADIDTPTSLGHACVEGGTVYAAGSAMSSNTACEQCFCLGGARRCVRPRCLPPPPGCRARPASGACCPQRYYCEHVTKPVDETNLHDCVTPEGAWAMEGERIKSAEIGLECIQCFCLRGSIRCQHLSCAPSLQGCTPLVQPGQCCPHQYQCDRHSNGTKFSLHPQRQNILMALKDENRSFHTSKSTKRETTMKEHSTVTDKSTVAVTKKDLGTTSKVKRETELPQNTSSSLKTDKSEMITATTAQLTQKLNEVTPATITKIETTTVPVSSPDLPTEQPAGSVKVIINGTINCTTELSSTSLLLNISDTNNTVWIDSQTQPRIPIMNTIDVESHTFPPNDIITEGSYKEEFDDNDTFTINVTSSLRTNTSHSTTSTTIKPKSDVPKTVPPALGKLNVSKTKKDEYDYDYTEPTLPPSLPNLKIIPFVAADAVVEEEVSSKETLDYSVLDREDKFPVYYPNKETEDTIYATRKVDVYNPTQYPIFISKKVEPQYPSLTQDTEEVNVHYPSITNDMAAPVQEYTVTASLGNSAKMNYKGENQEPATNTQFEVEPPAGNLFSPPVETEGGFVPKGPGIMDDYYSVYSSTPPGNIMPHLTTSMQLEPKDECISSDGRHVSEGESISISCSICTCAWGELHCSPRPCNTPAGCSRKAASMSTTDLCCGELICDKLNKTTSMPIMISQNIYKQNESEITNKYEKVSFTYQESTTTPRNETNNDRVHMDMNLQKNISETNERFVGTIPETLITSSSTEKTVLYTSSETPISGAFDNNTHSLEYDDEDDDEGFSLGSVLKLLLSETYDTTTAAPKKKLTTVLTSTTPRITTTVPTTNRKLFTSSDSGFVPVTHRSPYIPPKKLYPQNTINRIDHLVLGESNAIRKSTSKPTYKPVTQSTTRKMLTNKTTQQPITTKTVEISSKEGFGGHPVEVRPPIGNFIPGLGLGLPKLAGCNIYGRMYRVGRIIAELSSPCQECKCTELGVQCRSLSC</sequence>
<keyword evidence="2" id="KW-0964">Secreted</keyword>
<dbReference type="PANTHER" id="PTHR46698">
    <property type="entry name" value="CROSSVEINLESS 2"/>
    <property type="match status" value="1"/>
</dbReference>
<feature type="region of interest" description="Disordered" evidence="4">
    <location>
        <begin position="319"/>
        <end position="375"/>
    </location>
</feature>
<protein>
    <submittedName>
        <fullName evidence="6">Jg5268 protein</fullName>
    </submittedName>
</protein>
<accession>A0A8S4RRC7</accession>
<dbReference type="SMART" id="SM00214">
    <property type="entry name" value="VWC"/>
    <property type="match status" value="4"/>
</dbReference>
<feature type="domain" description="VWFC" evidence="5">
    <location>
        <begin position="745"/>
        <end position="808"/>
    </location>
</feature>
<dbReference type="GO" id="GO:0005576">
    <property type="term" value="C:extracellular region"/>
    <property type="evidence" value="ECO:0007669"/>
    <property type="project" value="UniProtKB-SubCell"/>
</dbReference>
<comment type="caution">
    <text evidence="6">The sequence shown here is derived from an EMBL/GenBank/DDBJ whole genome shotgun (WGS) entry which is preliminary data.</text>
</comment>
<feature type="domain" description="VWFC" evidence="5">
    <location>
        <begin position="153"/>
        <end position="215"/>
    </location>
</feature>
<dbReference type="InterPro" id="IPR052424">
    <property type="entry name" value="Kielin_Chordin-BMP_Reg"/>
</dbReference>
<comment type="subcellular location">
    <subcellularLocation>
        <location evidence="1">Secreted</location>
    </subcellularLocation>
</comment>
<feature type="compositionally biased region" description="Basic and acidic residues" evidence="4">
    <location>
        <begin position="348"/>
        <end position="363"/>
    </location>
</feature>
<dbReference type="PROSITE" id="PS50184">
    <property type="entry name" value="VWFC_2"/>
    <property type="match status" value="3"/>
</dbReference>
<dbReference type="Proteomes" id="UP000838756">
    <property type="component" value="Unassembled WGS sequence"/>
</dbReference>
<keyword evidence="7" id="KW-1185">Reference proteome</keyword>
<evidence type="ECO:0000259" key="5">
    <source>
        <dbReference type="PROSITE" id="PS50184"/>
    </source>
</evidence>
<evidence type="ECO:0000256" key="4">
    <source>
        <dbReference type="SAM" id="MobiDB-lite"/>
    </source>
</evidence>
<organism evidence="6 7">
    <name type="scientific">Pararge aegeria aegeria</name>
    <dbReference type="NCBI Taxonomy" id="348720"/>
    <lineage>
        <taxon>Eukaryota</taxon>
        <taxon>Metazoa</taxon>
        <taxon>Ecdysozoa</taxon>
        <taxon>Arthropoda</taxon>
        <taxon>Hexapoda</taxon>
        <taxon>Insecta</taxon>
        <taxon>Pterygota</taxon>
        <taxon>Neoptera</taxon>
        <taxon>Endopterygota</taxon>
        <taxon>Lepidoptera</taxon>
        <taxon>Glossata</taxon>
        <taxon>Ditrysia</taxon>
        <taxon>Papilionoidea</taxon>
        <taxon>Nymphalidae</taxon>
        <taxon>Satyrinae</taxon>
        <taxon>Satyrini</taxon>
        <taxon>Parargina</taxon>
        <taxon>Pararge</taxon>
    </lineage>
</organism>
<dbReference type="EMBL" id="CAKXAJ010025391">
    <property type="protein sequence ID" value="CAH2238784.1"/>
    <property type="molecule type" value="Genomic_DNA"/>
</dbReference>
<feature type="domain" description="VWFC" evidence="5">
    <location>
        <begin position="63"/>
        <end position="127"/>
    </location>
</feature>
<name>A0A8S4RRC7_9NEOP</name>
<dbReference type="InterPro" id="IPR001007">
    <property type="entry name" value="VWF_dom"/>
</dbReference>
<gene>
    <name evidence="6" type="primary">jg5268</name>
    <name evidence="6" type="ORF">PAEG_LOCUS15824</name>
</gene>
<dbReference type="Gene3D" id="6.20.200.20">
    <property type="match status" value="2"/>
</dbReference>
<evidence type="ECO:0000256" key="3">
    <source>
        <dbReference type="ARBA" id="ARBA00022729"/>
    </source>
</evidence>
<dbReference type="PANTHER" id="PTHR46698:SF3">
    <property type="entry name" value="TENECTIN ISOFORM 1-RELATED"/>
    <property type="match status" value="1"/>
</dbReference>
<proteinExistence type="predicted"/>
<dbReference type="SUPFAM" id="SSF57603">
    <property type="entry name" value="FnI-like domain"/>
    <property type="match status" value="3"/>
</dbReference>
<reference evidence="6" key="1">
    <citation type="submission" date="2022-03" db="EMBL/GenBank/DDBJ databases">
        <authorList>
            <person name="Lindestad O."/>
        </authorList>
    </citation>
    <scope>NUCLEOTIDE SEQUENCE</scope>
</reference>
<keyword evidence="3" id="KW-0732">Signal</keyword>
<feature type="compositionally biased region" description="Basic and acidic residues" evidence="4">
    <location>
        <begin position="327"/>
        <end position="339"/>
    </location>
</feature>
<evidence type="ECO:0000256" key="2">
    <source>
        <dbReference type="ARBA" id="ARBA00022525"/>
    </source>
</evidence>
<dbReference type="AlphaFoldDB" id="A0A8S4RRC7"/>
<evidence type="ECO:0000313" key="7">
    <source>
        <dbReference type="Proteomes" id="UP000838756"/>
    </source>
</evidence>
<evidence type="ECO:0000256" key="1">
    <source>
        <dbReference type="ARBA" id="ARBA00004613"/>
    </source>
</evidence>
<dbReference type="OrthoDB" id="7482456at2759"/>